<dbReference type="SUPFAM" id="SSF49785">
    <property type="entry name" value="Galactose-binding domain-like"/>
    <property type="match status" value="1"/>
</dbReference>
<comment type="caution">
    <text evidence="3">The sequence shown here is derived from an EMBL/GenBank/DDBJ whole genome shotgun (WGS) entry which is preliminary data.</text>
</comment>
<keyword evidence="1" id="KW-0732">Signal</keyword>
<dbReference type="PROSITE" id="PS51175">
    <property type="entry name" value="CBM6"/>
    <property type="match status" value="1"/>
</dbReference>
<dbReference type="RefSeq" id="WP_380746926.1">
    <property type="nucleotide sequence ID" value="NZ_JBHSRF010000003.1"/>
</dbReference>
<evidence type="ECO:0000256" key="1">
    <source>
        <dbReference type="SAM" id="SignalP"/>
    </source>
</evidence>
<reference evidence="4" key="1">
    <citation type="journal article" date="2019" name="Int. J. Syst. Evol. Microbiol.">
        <title>The Global Catalogue of Microorganisms (GCM) 10K type strain sequencing project: providing services to taxonomists for standard genome sequencing and annotation.</title>
        <authorList>
            <consortium name="The Broad Institute Genomics Platform"/>
            <consortium name="The Broad Institute Genome Sequencing Center for Infectious Disease"/>
            <person name="Wu L."/>
            <person name="Ma J."/>
        </authorList>
    </citation>
    <scope>NUCLEOTIDE SEQUENCE [LARGE SCALE GENOMIC DNA]</scope>
    <source>
        <strain evidence="4">JCM 30346</strain>
    </source>
</reference>
<dbReference type="InterPro" id="IPR017853">
    <property type="entry name" value="GH"/>
</dbReference>
<dbReference type="InterPro" id="IPR008979">
    <property type="entry name" value="Galactose-bd-like_sf"/>
</dbReference>
<evidence type="ECO:0000259" key="2">
    <source>
        <dbReference type="PROSITE" id="PS51175"/>
    </source>
</evidence>
<dbReference type="Gene3D" id="2.60.120.260">
    <property type="entry name" value="Galactose-binding domain-like"/>
    <property type="match status" value="1"/>
</dbReference>
<feature type="signal peptide" evidence="1">
    <location>
        <begin position="1"/>
        <end position="34"/>
    </location>
</feature>
<dbReference type="PROSITE" id="PS51318">
    <property type="entry name" value="TAT"/>
    <property type="match status" value="1"/>
</dbReference>
<protein>
    <recommendedName>
        <fullName evidence="2">CBM6 domain-containing protein</fullName>
    </recommendedName>
</protein>
<dbReference type="Gene3D" id="3.20.20.80">
    <property type="entry name" value="Glycosidases"/>
    <property type="match status" value="1"/>
</dbReference>
<keyword evidence="4" id="KW-1185">Reference proteome</keyword>
<accession>A0ABW1NB53</accession>
<evidence type="ECO:0000313" key="3">
    <source>
        <dbReference type="EMBL" id="MFC6080148.1"/>
    </source>
</evidence>
<dbReference type="EMBL" id="JBHSRF010000003">
    <property type="protein sequence ID" value="MFC6080148.1"/>
    <property type="molecule type" value="Genomic_DNA"/>
</dbReference>
<feature type="chain" id="PRO_5046164397" description="CBM6 domain-containing protein" evidence="1">
    <location>
        <begin position="35"/>
        <end position="573"/>
    </location>
</feature>
<organism evidence="3 4">
    <name type="scientific">Sphaerisporangium aureirubrum</name>
    <dbReference type="NCBI Taxonomy" id="1544736"/>
    <lineage>
        <taxon>Bacteria</taxon>
        <taxon>Bacillati</taxon>
        <taxon>Actinomycetota</taxon>
        <taxon>Actinomycetes</taxon>
        <taxon>Streptosporangiales</taxon>
        <taxon>Streptosporangiaceae</taxon>
        <taxon>Sphaerisporangium</taxon>
    </lineage>
</organism>
<sequence length="573" mass="60980">MRTPRPTSRRAIRLTAALLAAGLGALVPLAPAEAAGATLTVNVAQPIRPVTHVAAGGLYGLAENSRPDDSTLLPLKVNSLTQPAPGVGQRPNGQPPGGDALLVAPQASRVGAGEYIRMPDIYPNFPYQWVSWNDWLAKVDTMVRARLNATSVTNIAGWELWNEPDWTWNTGAAGSFNDGWVRTFRAVRALDTTTPIVGPSTSYYNRSWLSSFLSNAKATGTLPDIICWHELGSPNNIAANIADYRSLETSLGISPRRISINEYAATSEVDVPGRIASYVGKLERGGVESAHRAFWYEYGTMNGLVVNNNQPTGTWWLYKWYGDMAGRMVATTPANQAGLDGFAAYDGTRKIVNVVFGNESGTNTVRVTGIGALGSSVRVTLQSTPSNGRFTAVTAPTTISTSTYTVSNGAISVSVPNMSATSAYNLVVQPTSGVPSYQQRYEAENASVFRAQRLTASSASESGYVGRIDNNTSTHRTDSYVDFVVNVPTARSYTMTVGYANATGATATQGLAYNGGAWTTVSYPPTSAWGQFGATVATTVNLRAGYNVIRLAKGSPGFAGGTGYAELDYIQLT</sequence>
<dbReference type="InterPro" id="IPR005084">
    <property type="entry name" value="CBM6"/>
</dbReference>
<gene>
    <name evidence="3" type="ORF">ACFP1K_03185</name>
</gene>
<name>A0ABW1NB53_9ACTN</name>
<feature type="domain" description="CBM6" evidence="2">
    <location>
        <begin position="439"/>
        <end position="573"/>
    </location>
</feature>
<proteinExistence type="predicted"/>
<dbReference type="Proteomes" id="UP001596137">
    <property type="component" value="Unassembled WGS sequence"/>
</dbReference>
<dbReference type="SUPFAM" id="SSF51445">
    <property type="entry name" value="(Trans)glycosidases"/>
    <property type="match status" value="1"/>
</dbReference>
<dbReference type="InterPro" id="IPR006311">
    <property type="entry name" value="TAT_signal"/>
</dbReference>
<evidence type="ECO:0000313" key="4">
    <source>
        <dbReference type="Proteomes" id="UP001596137"/>
    </source>
</evidence>